<protein>
    <submittedName>
        <fullName evidence="1">Uncharacterized protein</fullName>
    </submittedName>
</protein>
<dbReference type="Proteomes" id="UP000034883">
    <property type="component" value="Chromosome"/>
</dbReference>
<reference evidence="1 2" key="1">
    <citation type="submission" date="2015-03" db="EMBL/GenBank/DDBJ databases">
        <title>Genome assembly of Sandaracinus amylolyticus DSM 53668.</title>
        <authorList>
            <person name="Sharma G."/>
            <person name="Subramanian S."/>
        </authorList>
    </citation>
    <scope>NUCLEOTIDE SEQUENCE [LARGE SCALE GENOMIC DNA]</scope>
    <source>
        <strain evidence="1 2">DSM 53668</strain>
    </source>
</reference>
<gene>
    <name evidence="1" type="ORF">DB32_008758</name>
</gene>
<evidence type="ECO:0000313" key="1">
    <source>
        <dbReference type="EMBL" id="AKF11609.1"/>
    </source>
</evidence>
<evidence type="ECO:0000313" key="2">
    <source>
        <dbReference type="Proteomes" id="UP000034883"/>
    </source>
</evidence>
<dbReference type="EMBL" id="CP011125">
    <property type="protein sequence ID" value="AKF11609.1"/>
    <property type="molecule type" value="Genomic_DNA"/>
</dbReference>
<organism evidence="1 2">
    <name type="scientific">Sandaracinus amylolyticus</name>
    <dbReference type="NCBI Taxonomy" id="927083"/>
    <lineage>
        <taxon>Bacteria</taxon>
        <taxon>Pseudomonadati</taxon>
        <taxon>Myxococcota</taxon>
        <taxon>Polyangia</taxon>
        <taxon>Polyangiales</taxon>
        <taxon>Sandaracinaceae</taxon>
        <taxon>Sandaracinus</taxon>
    </lineage>
</organism>
<dbReference type="AlphaFoldDB" id="A0A0F6SI56"/>
<sequence length="174" mass="19943">MDPIDDLKHRARILHRDAQAKDPAALARVRALATLRTLDDETLARTVRRAHALAVLAEELGFRSWAHLAAVVRGDDDERDRGTWLYPRECGGHFNVWSASYDEARAIRAEHGGFLLPYRHHFVIVDEAYIETAGLDPKREEWTRIGRDWVRPEDREAHGRLVLELVRARLDVAA</sequence>
<name>A0A0F6SI56_9BACT</name>
<dbReference type="OrthoDB" id="9134286at2"/>
<accession>A0A0F6SI56</accession>
<dbReference type="KEGG" id="samy:DB32_008758"/>
<dbReference type="RefSeq" id="WP_053238454.1">
    <property type="nucleotide sequence ID" value="NZ_CP011125.1"/>
</dbReference>
<keyword evidence="2" id="KW-1185">Reference proteome</keyword>
<proteinExistence type="predicted"/>